<sequence>MSLIRKGNVVSIIDPSLAQDVNIKSMKNSRSSNTMSEQHGYPGPRMQEIILAIQDAIKIETWKLFTYRFIRYQF</sequence>
<keyword evidence="1" id="KW-0808">Transferase</keyword>
<gene>
    <name evidence="1" type="ORF">Tci_367208</name>
</gene>
<keyword evidence="1" id="KW-0418">Kinase</keyword>
<reference evidence="1" key="1">
    <citation type="journal article" date="2019" name="Sci. Rep.">
        <title>Draft genome of Tanacetum cinerariifolium, the natural source of mosquito coil.</title>
        <authorList>
            <person name="Yamashiro T."/>
            <person name="Shiraishi A."/>
            <person name="Satake H."/>
            <person name="Nakayama K."/>
        </authorList>
    </citation>
    <scope>NUCLEOTIDE SEQUENCE</scope>
</reference>
<accession>A0A699HHH7</accession>
<dbReference type="EMBL" id="BKCJ010141277">
    <property type="protein sequence ID" value="GEX95233.1"/>
    <property type="molecule type" value="Genomic_DNA"/>
</dbReference>
<proteinExistence type="predicted"/>
<keyword evidence="1" id="KW-0675">Receptor</keyword>
<evidence type="ECO:0000313" key="1">
    <source>
        <dbReference type="EMBL" id="GEX95233.1"/>
    </source>
</evidence>
<dbReference type="AlphaFoldDB" id="A0A699HHH7"/>
<protein>
    <submittedName>
        <fullName evidence="1">Probable LRR receptor-like serine/threonine-protein kinase At1g67720</fullName>
    </submittedName>
</protein>
<dbReference type="GO" id="GO:0016301">
    <property type="term" value="F:kinase activity"/>
    <property type="evidence" value="ECO:0007669"/>
    <property type="project" value="UniProtKB-KW"/>
</dbReference>
<organism evidence="1">
    <name type="scientific">Tanacetum cinerariifolium</name>
    <name type="common">Dalmatian daisy</name>
    <name type="synonym">Chrysanthemum cinerariifolium</name>
    <dbReference type="NCBI Taxonomy" id="118510"/>
    <lineage>
        <taxon>Eukaryota</taxon>
        <taxon>Viridiplantae</taxon>
        <taxon>Streptophyta</taxon>
        <taxon>Embryophyta</taxon>
        <taxon>Tracheophyta</taxon>
        <taxon>Spermatophyta</taxon>
        <taxon>Magnoliopsida</taxon>
        <taxon>eudicotyledons</taxon>
        <taxon>Gunneridae</taxon>
        <taxon>Pentapetalae</taxon>
        <taxon>asterids</taxon>
        <taxon>campanulids</taxon>
        <taxon>Asterales</taxon>
        <taxon>Asteraceae</taxon>
        <taxon>Asteroideae</taxon>
        <taxon>Anthemideae</taxon>
        <taxon>Anthemidinae</taxon>
        <taxon>Tanacetum</taxon>
    </lineage>
</organism>
<comment type="caution">
    <text evidence="1">The sequence shown here is derived from an EMBL/GenBank/DDBJ whole genome shotgun (WGS) entry which is preliminary data.</text>
</comment>
<name>A0A699HHH7_TANCI</name>